<evidence type="ECO:0000313" key="3">
    <source>
        <dbReference type="Proteomes" id="UP001061298"/>
    </source>
</evidence>
<dbReference type="EMBL" id="CP106793">
    <property type="protein sequence ID" value="UXY23214.1"/>
    <property type="molecule type" value="Genomic_DNA"/>
</dbReference>
<keyword evidence="3" id="KW-1185">Reference proteome</keyword>
<proteinExistence type="predicted"/>
<accession>A0ABY6E952</accession>
<gene>
    <name evidence="2" type="ORF">N8I84_34320</name>
</gene>
<reference evidence="2" key="1">
    <citation type="submission" date="2022-10" db="EMBL/GenBank/DDBJ databases">
        <authorList>
            <person name="Mo P."/>
        </authorList>
    </citation>
    <scope>NUCLEOTIDE SEQUENCE</scope>
    <source>
        <strain evidence="2">HUAS 13-4</strain>
    </source>
</reference>
<evidence type="ECO:0000256" key="1">
    <source>
        <dbReference type="SAM" id="MobiDB-lite"/>
    </source>
</evidence>
<dbReference type="RefSeq" id="WP_263233369.1">
    <property type="nucleotide sequence ID" value="NZ_CP106793.1"/>
</dbReference>
<feature type="compositionally biased region" description="Basic and acidic residues" evidence="1">
    <location>
        <begin position="29"/>
        <end position="40"/>
    </location>
</feature>
<feature type="region of interest" description="Disordered" evidence="1">
    <location>
        <begin position="1"/>
        <end position="40"/>
    </location>
</feature>
<organism evidence="2 3">
    <name type="scientific">Streptomyces cynarae</name>
    <dbReference type="NCBI Taxonomy" id="2981134"/>
    <lineage>
        <taxon>Bacteria</taxon>
        <taxon>Bacillati</taxon>
        <taxon>Actinomycetota</taxon>
        <taxon>Actinomycetes</taxon>
        <taxon>Kitasatosporales</taxon>
        <taxon>Streptomycetaceae</taxon>
        <taxon>Streptomyces</taxon>
    </lineage>
</organism>
<protein>
    <submittedName>
        <fullName evidence="2">Uncharacterized protein</fullName>
    </submittedName>
</protein>
<evidence type="ECO:0000313" key="2">
    <source>
        <dbReference type="EMBL" id="UXY23214.1"/>
    </source>
</evidence>
<sequence>MPGEGSAQAAAPDGALPPVAATGASTRRARADDPGGDRRLSDDVEALAGAVHG</sequence>
<dbReference type="Proteomes" id="UP001061298">
    <property type="component" value="Chromosome"/>
</dbReference>
<name>A0ABY6E952_9ACTN</name>